<dbReference type="EnsemblMetazoa" id="OVOC2762.1">
    <property type="protein sequence ID" value="OVOC2762.1"/>
    <property type="gene ID" value="WBGene00239571"/>
</dbReference>
<organism evidence="1 2">
    <name type="scientific">Onchocerca volvulus</name>
    <dbReference type="NCBI Taxonomy" id="6282"/>
    <lineage>
        <taxon>Eukaryota</taxon>
        <taxon>Metazoa</taxon>
        <taxon>Ecdysozoa</taxon>
        <taxon>Nematoda</taxon>
        <taxon>Chromadorea</taxon>
        <taxon>Rhabditida</taxon>
        <taxon>Spirurina</taxon>
        <taxon>Spiruromorpha</taxon>
        <taxon>Filarioidea</taxon>
        <taxon>Onchocercidae</taxon>
        <taxon>Onchocerca</taxon>
    </lineage>
</organism>
<accession>A0A2K6VUW9</accession>
<sequence>MGKKWQSKISPLPVSIITEFKSFKIVENIRNYCLSFYRDTLEWAPPLRVVAVVTLFASTLDLIADFLFCNKIAEFLPNFQSNIAVIAAYAYFFFTGISLIVYVFEMTDVCLTLKNDFENVFNARLAKSLVLAAEEVPLPILLNVLFTYEPRISISSPAYLASWIKLIALSWGIVKFTKLRFFWCCLPLNPKHETRENFRRCFTCTLYRITMIFVNICHIIAIVIVIYNIVITGKGGRPIKSNDS</sequence>
<reference evidence="1" key="2">
    <citation type="submission" date="2018-02" db="UniProtKB">
        <authorList>
            <consortium name="EnsemblMetazoa"/>
        </authorList>
    </citation>
    <scope>IDENTIFICATION</scope>
</reference>
<name>A0A2K6VUW9_ONCVO</name>
<dbReference type="EMBL" id="CMVM020000076">
    <property type="status" value="NOT_ANNOTATED_CDS"/>
    <property type="molecule type" value="Genomic_DNA"/>
</dbReference>
<dbReference type="AlphaFoldDB" id="A0A2K6VUW9"/>
<proteinExistence type="predicted"/>
<evidence type="ECO:0000313" key="1">
    <source>
        <dbReference type="EnsemblMetazoa" id="OVOC2762.1"/>
    </source>
</evidence>
<dbReference type="OMA" id="NVRRCFT"/>
<protein>
    <submittedName>
        <fullName evidence="1">Uncharacterized protein</fullName>
    </submittedName>
</protein>
<evidence type="ECO:0000313" key="2">
    <source>
        <dbReference type="Proteomes" id="UP000024404"/>
    </source>
</evidence>
<reference evidence="2" key="1">
    <citation type="submission" date="2013-10" db="EMBL/GenBank/DDBJ databases">
        <title>Genome sequencing of Onchocerca volvulus.</title>
        <authorList>
            <person name="Cotton J."/>
            <person name="Tsai J."/>
            <person name="Stanley E."/>
            <person name="Tracey A."/>
            <person name="Holroyd N."/>
            <person name="Lustigman S."/>
            <person name="Berriman M."/>
        </authorList>
    </citation>
    <scope>NUCLEOTIDE SEQUENCE</scope>
</reference>
<dbReference type="Proteomes" id="UP000024404">
    <property type="component" value="Unassembled WGS sequence"/>
</dbReference>
<keyword evidence="2" id="KW-1185">Reference proteome</keyword>